<evidence type="ECO:0000256" key="2">
    <source>
        <dbReference type="ARBA" id="ARBA00022679"/>
    </source>
</evidence>
<dbReference type="InterPro" id="IPR005522">
    <property type="entry name" value="IPK"/>
</dbReference>
<proteinExistence type="inferred from homology"/>
<keyword evidence="10" id="KW-1185">Reference proteome</keyword>
<dbReference type="GO" id="GO:0005524">
    <property type="term" value="F:ATP binding"/>
    <property type="evidence" value="ECO:0007669"/>
    <property type="project" value="UniProtKB-KW"/>
</dbReference>
<dbReference type="GO" id="GO:0005737">
    <property type="term" value="C:cytoplasm"/>
    <property type="evidence" value="ECO:0007669"/>
    <property type="project" value="TreeGrafter"/>
</dbReference>
<dbReference type="PANTHER" id="PTHR12400">
    <property type="entry name" value="INOSITOL POLYPHOSPHATE KINASE"/>
    <property type="match status" value="1"/>
</dbReference>
<evidence type="ECO:0000256" key="5">
    <source>
        <dbReference type="ARBA" id="ARBA00022840"/>
    </source>
</evidence>
<evidence type="ECO:0000256" key="1">
    <source>
        <dbReference type="ARBA" id="ARBA00007374"/>
    </source>
</evidence>
<dbReference type="InterPro" id="IPR038286">
    <property type="entry name" value="IPK_sf"/>
</dbReference>
<comment type="similarity">
    <text evidence="1 8">Belongs to the inositol phosphokinase (IPK) family.</text>
</comment>
<dbReference type="Gene3D" id="3.30.470.160">
    <property type="entry name" value="Inositol polyphosphate kinase"/>
    <property type="match status" value="1"/>
</dbReference>
<dbReference type="PANTHER" id="PTHR12400:SF51">
    <property type="entry name" value="INOSITOL POLYPHOSPHATE MULTIKINASE"/>
    <property type="match status" value="1"/>
</dbReference>
<keyword evidence="3" id="KW-0547">Nucleotide-binding</keyword>
<keyword evidence="2 8" id="KW-0808">Transferase</keyword>
<gene>
    <name evidence="9" type="ORF">NP493_1151g00017</name>
</gene>
<evidence type="ECO:0000256" key="8">
    <source>
        <dbReference type="RuleBase" id="RU363090"/>
    </source>
</evidence>
<comment type="catalytic activity">
    <reaction evidence="7">
        <text>1D-myo-inositol 1,3,4,6-tetrakisphosphate + ATP = 1D-myo-inositol 1,3,4,5,6-pentakisphosphate + ADP + H(+)</text>
        <dbReference type="Rhea" id="RHEA:12717"/>
        <dbReference type="ChEBI" id="CHEBI:15378"/>
        <dbReference type="ChEBI" id="CHEBI:30616"/>
        <dbReference type="ChEBI" id="CHEBI:57660"/>
        <dbReference type="ChEBI" id="CHEBI:57733"/>
        <dbReference type="ChEBI" id="CHEBI:456216"/>
        <dbReference type="EC" id="2.7.1.140"/>
    </reaction>
</comment>
<comment type="caution">
    <text evidence="9">The sequence shown here is derived from an EMBL/GenBank/DDBJ whole genome shotgun (WGS) entry which is preliminary data.</text>
</comment>
<accession>A0AAD9KFV7</accession>
<dbReference type="SUPFAM" id="SSF56104">
    <property type="entry name" value="SAICAR synthase-like"/>
    <property type="match status" value="1"/>
</dbReference>
<dbReference type="GO" id="GO:0051765">
    <property type="term" value="F:inositol tetrakisphosphate kinase activity"/>
    <property type="evidence" value="ECO:0007669"/>
    <property type="project" value="TreeGrafter"/>
</dbReference>
<protein>
    <recommendedName>
        <fullName evidence="8">Kinase</fullName>
        <ecNumber evidence="8">2.7.-.-</ecNumber>
    </recommendedName>
</protein>
<dbReference type="Pfam" id="PF03770">
    <property type="entry name" value="IPK"/>
    <property type="match status" value="1"/>
</dbReference>
<evidence type="ECO:0000256" key="4">
    <source>
        <dbReference type="ARBA" id="ARBA00022777"/>
    </source>
</evidence>
<comment type="catalytic activity">
    <reaction evidence="6">
        <text>1D-myo-inositol 1,4,5-trisphosphate + 2 ATP = 1D-myo-inositol 1,3,4,5,6-pentakisphosphate + 2 ADP + 2 H(+)</text>
        <dbReference type="Rhea" id="RHEA:32359"/>
        <dbReference type="ChEBI" id="CHEBI:15378"/>
        <dbReference type="ChEBI" id="CHEBI:30616"/>
        <dbReference type="ChEBI" id="CHEBI:57733"/>
        <dbReference type="ChEBI" id="CHEBI:203600"/>
        <dbReference type="ChEBI" id="CHEBI:456216"/>
        <dbReference type="EC" id="2.7.1.151"/>
    </reaction>
</comment>
<dbReference type="EC" id="2.7.-.-" evidence="8"/>
<reference evidence="9" key="1">
    <citation type="journal article" date="2023" name="Mol. Biol. Evol.">
        <title>Third-Generation Sequencing Reveals the Adaptive Role of the Epigenome in Three Deep-Sea Polychaetes.</title>
        <authorList>
            <person name="Perez M."/>
            <person name="Aroh O."/>
            <person name="Sun Y."/>
            <person name="Lan Y."/>
            <person name="Juniper S.K."/>
            <person name="Young C.R."/>
            <person name="Angers B."/>
            <person name="Qian P.Y."/>
        </authorList>
    </citation>
    <scope>NUCLEOTIDE SEQUENCE</scope>
    <source>
        <strain evidence="9">R07B-5</strain>
    </source>
</reference>
<keyword evidence="4 8" id="KW-0418">Kinase</keyword>
<dbReference type="AlphaFoldDB" id="A0AAD9KFV7"/>
<keyword evidence="5" id="KW-0067">ATP-binding</keyword>
<dbReference type="EMBL" id="JAODUO010001150">
    <property type="protein sequence ID" value="KAK2170481.1"/>
    <property type="molecule type" value="Genomic_DNA"/>
</dbReference>
<evidence type="ECO:0000256" key="3">
    <source>
        <dbReference type="ARBA" id="ARBA00022741"/>
    </source>
</evidence>
<sequence length="335" mass="38145">MAEANPSMMRPVTPPLPTGTLVPQHQVAGHAFGKGKTKLGLLQLSTDGTLVKPFQSSERGQREVDFYAQVFDPQCTDPTLLGLQPLLPRFLGTWTTPQQPGVQYIKMEDVVNRFKNPCILDVKIGRITYDPGATQEKITQELAKFPPLQKVRFQLTGMKVFDAVRETYLCVEKRYLRGLSEEGVLSKGLAVFLNNDMDVYQHVIPLLLRRLHMVLDWMLKQRKFVFYASSLLLVYEGAMCRCCRHSRENRTTTFTEGENVTWTDCAKHDGTCCDATVAHHVWECSKHHLGMEGETNDQYVDVRMIDFAHVFPSGDRDDNYIEGVESLVKYLNRLL</sequence>
<dbReference type="Proteomes" id="UP001209878">
    <property type="component" value="Unassembled WGS sequence"/>
</dbReference>
<evidence type="ECO:0000256" key="6">
    <source>
        <dbReference type="ARBA" id="ARBA00036164"/>
    </source>
</evidence>
<dbReference type="GO" id="GO:0008440">
    <property type="term" value="F:inositol-1,4,5-trisphosphate 3-kinase activity"/>
    <property type="evidence" value="ECO:0007669"/>
    <property type="project" value="TreeGrafter"/>
</dbReference>
<name>A0AAD9KFV7_RIDPI</name>
<evidence type="ECO:0000256" key="7">
    <source>
        <dbReference type="ARBA" id="ARBA00036525"/>
    </source>
</evidence>
<evidence type="ECO:0000313" key="9">
    <source>
        <dbReference type="EMBL" id="KAK2170481.1"/>
    </source>
</evidence>
<evidence type="ECO:0000313" key="10">
    <source>
        <dbReference type="Proteomes" id="UP001209878"/>
    </source>
</evidence>
<organism evidence="9 10">
    <name type="scientific">Ridgeia piscesae</name>
    <name type="common">Tubeworm</name>
    <dbReference type="NCBI Taxonomy" id="27915"/>
    <lineage>
        <taxon>Eukaryota</taxon>
        <taxon>Metazoa</taxon>
        <taxon>Spiralia</taxon>
        <taxon>Lophotrochozoa</taxon>
        <taxon>Annelida</taxon>
        <taxon>Polychaeta</taxon>
        <taxon>Sedentaria</taxon>
        <taxon>Canalipalpata</taxon>
        <taxon>Sabellida</taxon>
        <taxon>Siboglinidae</taxon>
        <taxon>Ridgeia</taxon>
    </lineage>
</organism>
<dbReference type="GO" id="GO:0032958">
    <property type="term" value="P:inositol phosphate biosynthetic process"/>
    <property type="evidence" value="ECO:0007669"/>
    <property type="project" value="InterPro"/>
</dbReference>
<dbReference type="GO" id="GO:0005634">
    <property type="term" value="C:nucleus"/>
    <property type="evidence" value="ECO:0007669"/>
    <property type="project" value="TreeGrafter"/>
</dbReference>